<evidence type="ECO:0000313" key="2">
    <source>
        <dbReference type="Proteomes" id="UP001163550"/>
    </source>
</evidence>
<dbReference type="RefSeq" id="WP_263992820.1">
    <property type="nucleotide sequence ID" value="NZ_CP087994.1"/>
</dbReference>
<keyword evidence="2" id="KW-1185">Reference proteome</keyword>
<reference evidence="1" key="1">
    <citation type="submission" date="2021-11" db="EMBL/GenBank/DDBJ databases">
        <title>Isoprene-degrading acetogen.</title>
        <authorList>
            <person name="Yang Y."/>
            <person name="Jin H."/>
            <person name="Yan J."/>
        </authorList>
    </citation>
    <scope>NUCLEOTIDE SEQUENCE</scope>
    <source>
        <strain evidence="1">Berkeley</strain>
    </source>
</reference>
<protein>
    <submittedName>
        <fullName evidence="1">Uncharacterized protein</fullName>
    </submittedName>
</protein>
<accession>A0ABY6HEE4</accession>
<proteinExistence type="predicted"/>
<evidence type="ECO:0000313" key="1">
    <source>
        <dbReference type="EMBL" id="UYO62793.1"/>
    </source>
</evidence>
<gene>
    <name evidence="1" type="ORF">LNN31_18820</name>
</gene>
<name>A0ABY6HEE4_9FIRM</name>
<dbReference type="Proteomes" id="UP001163550">
    <property type="component" value="Chromosome"/>
</dbReference>
<dbReference type="EMBL" id="CP087994">
    <property type="protein sequence ID" value="UYO62793.1"/>
    <property type="molecule type" value="Genomic_DNA"/>
</dbReference>
<sequence length="121" mass="13979">MGVFFQVSNSVDVTDIEELLLRRYNNIDYILNMDIDSGLTFISKAFEKEEDAKLWDRYLVDYRHMGPENFITFDAYKKLAQSESTQPRAAPKSKQETINEINEKVEKIINLTLKGGDDHGV</sequence>
<organism evidence="1 2">
    <name type="scientific">Acetobacterium wieringae</name>
    <dbReference type="NCBI Taxonomy" id="52694"/>
    <lineage>
        <taxon>Bacteria</taxon>
        <taxon>Bacillati</taxon>
        <taxon>Bacillota</taxon>
        <taxon>Clostridia</taxon>
        <taxon>Eubacteriales</taxon>
        <taxon>Eubacteriaceae</taxon>
        <taxon>Acetobacterium</taxon>
    </lineage>
</organism>